<sequence length="201" mass="20803">MSAHDESTFPAGGGGRGDSTDDLHGRETLAGTSGYGGAPRRPSPAENPDTEFERVLSDMLRHTGEGFRPDTPKLMEGGLRRGRARVWRRRAAVMTGAASLVAVTVAAISLPGGDRSGPVTADPPRTAGDMVETLVAMLPEGLSVEGSEGYGSADDPEPAALLDLEDGPGLLQATLSLSRSTQGMGEETPLGCAEWEGTEGE</sequence>
<feature type="region of interest" description="Disordered" evidence="1">
    <location>
        <begin position="178"/>
        <end position="201"/>
    </location>
</feature>
<feature type="compositionally biased region" description="Basic and acidic residues" evidence="1">
    <location>
        <begin position="18"/>
        <end position="27"/>
    </location>
</feature>
<gene>
    <name evidence="2" type="ORF">FOE67_25180</name>
</gene>
<protein>
    <submittedName>
        <fullName evidence="2">Uncharacterized protein</fullName>
    </submittedName>
</protein>
<evidence type="ECO:0000313" key="2">
    <source>
        <dbReference type="EMBL" id="MBB0232690.1"/>
    </source>
</evidence>
<evidence type="ECO:0000313" key="3">
    <source>
        <dbReference type="Proteomes" id="UP000530234"/>
    </source>
</evidence>
<dbReference type="AlphaFoldDB" id="A0A7W3T830"/>
<reference evidence="3" key="1">
    <citation type="submission" date="2019-10" db="EMBL/GenBank/DDBJ databases">
        <title>Streptomyces sp. nov., a novel actinobacterium isolated from alkaline environment.</title>
        <authorList>
            <person name="Golinska P."/>
        </authorList>
    </citation>
    <scope>NUCLEOTIDE SEQUENCE [LARGE SCALE GENOMIC DNA]</scope>
    <source>
        <strain evidence="3">DSM 42108</strain>
    </source>
</reference>
<organism evidence="2 3">
    <name type="scientific">Streptomyces calidiresistens</name>
    <dbReference type="NCBI Taxonomy" id="1485586"/>
    <lineage>
        <taxon>Bacteria</taxon>
        <taxon>Bacillati</taxon>
        <taxon>Actinomycetota</taxon>
        <taxon>Actinomycetes</taxon>
        <taxon>Kitasatosporales</taxon>
        <taxon>Streptomycetaceae</taxon>
        <taxon>Streptomyces</taxon>
    </lineage>
</organism>
<name>A0A7W3T830_9ACTN</name>
<feature type="non-terminal residue" evidence="2">
    <location>
        <position position="201"/>
    </location>
</feature>
<accession>A0A7W3T830</accession>
<keyword evidence="3" id="KW-1185">Reference proteome</keyword>
<comment type="caution">
    <text evidence="2">The sequence shown here is derived from an EMBL/GenBank/DDBJ whole genome shotgun (WGS) entry which is preliminary data.</text>
</comment>
<proteinExistence type="predicted"/>
<evidence type="ECO:0000256" key="1">
    <source>
        <dbReference type="SAM" id="MobiDB-lite"/>
    </source>
</evidence>
<feature type="region of interest" description="Disordered" evidence="1">
    <location>
        <begin position="1"/>
        <end position="50"/>
    </location>
</feature>
<dbReference type="EMBL" id="VKHS01001099">
    <property type="protein sequence ID" value="MBB0232690.1"/>
    <property type="molecule type" value="Genomic_DNA"/>
</dbReference>
<dbReference type="Proteomes" id="UP000530234">
    <property type="component" value="Unassembled WGS sequence"/>
</dbReference>